<dbReference type="RefSeq" id="WP_072787652.1">
    <property type="nucleotide sequence ID" value="NZ_FQUL01000001.1"/>
</dbReference>
<gene>
    <name evidence="1" type="ORF">SAMN02745225_00088</name>
</gene>
<sequence>MAIDVTTGDAITVGDAELAGFAELALSRGAGFDIGFLSKLREDWVLCSYIRQDGELCGFVFYTLERIGGTPCILIGLSVTKQGDYEKDYLYELLAEQYRKALLAFPDEDVLVGVRMVSPDGYDLYGGLEDIVPRPSHKPTGEERAWARRLAKRYGAESQLDDKTFVIKGDASAVGYLVYGDLRNRDLSGYGQFFEGVDGDNCDSLVVFGWAMAEKLADGLLPPQG</sequence>
<evidence type="ECO:0008006" key="3">
    <source>
        <dbReference type="Google" id="ProtNLM"/>
    </source>
</evidence>
<dbReference type="AlphaFoldDB" id="A0A1M4S5T3"/>
<dbReference type="EMBL" id="FQUL01000001">
    <property type="protein sequence ID" value="SHE27566.1"/>
    <property type="molecule type" value="Genomic_DNA"/>
</dbReference>
<proteinExistence type="predicted"/>
<dbReference type="STRING" id="1121881.SAMN02745225_00088"/>
<evidence type="ECO:0000313" key="1">
    <source>
        <dbReference type="EMBL" id="SHE27566.1"/>
    </source>
</evidence>
<protein>
    <recommendedName>
        <fullName evidence="3">N-acetyltransferase domain-containing protein</fullName>
    </recommendedName>
</protein>
<name>A0A1M4S5T3_9ACTN</name>
<evidence type="ECO:0000313" key="2">
    <source>
        <dbReference type="Proteomes" id="UP000184295"/>
    </source>
</evidence>
<dbReference type="OrthoDB" id="5192258at2"/>
<organism evidence="1 2">
    <name type="scientific">Ferrithrix thermotolerans DSM 19514</name>
    <dbReference type="NCBI Taxonomy" id="1121881"/>
    <lineage>
        <taxon>Bacteria</taxon>
        <taxon>Bacillati</taxon>
        <taxon>Actinomycetota</taxon>
        <taxon>Acidimicrobiia</taxon>
        <taxon>Acidimicrobiales</taxon>
        <taxon>Acidimicrobiaceae</taxon>
        <taxon>Ferrithrix</taxon>
    </lineage>
</organism>
<reference evidence="2" key="1">
    <citation type="submission" date="2016-11" db="EMBL/GenBank/DDBJ databases">
        <authorList>
            <person name="Varghese N."/>
            <person name="Submissions S."/>
        </authorList>
    </citation>
    <scope>NUCLEOTIDE SEQUENCE [LARGE SCALE GENOMIC DNA]</scope>
    <source>
        <strain evidence="2">DSM 19514</strain>
    </source>
</reference>
<accession>A0A1M4S5T3</accession>
<dbReference type="Proteomes" id="UP000184295">
    <property type="component" value="Unassembled WGS sequence"/>
</dbReference>
<keyword evidence="2" id="KW-1185">Reference proteome</keyword>